<dbReference type="CDD" id="cd00156">
    <property type="entry name" value="REC"/>
    <property type="match status" value="1"/>
</dbReference>
<dbReference type="InterPro" id="IPR001789">
    <property type="entry name" value="Sig_transdc_resp-reg_receiver"/>
</dbReference>
<dbReference type="AlphaFoldDB" id="A0A7X0BTJ0"/>
<dbReference type="Gene3D" id="1.10.3210.10">
    <property type="entry name" value="Hypothetical protein af1432"/>
    <property type="match status" value="1"/>
</dbReference>
<evidence type="ECO:0000313" key="6">
    <source>
        <dbReference type="EMBL" id="MBB6342609.1"/>
    </source>
</evidence>
<proteinExistence type="predicted"/>
<dbReference type="InterPro" id="IPR013976">
    <property type="entry name" value="HDOD"/>
</dbReference>
<feature type="modified residue" description="4-aspartylphosphate" evidence="3">
    <location>
        <position position="53"/>
    </location>
</feature>
<dbReference type="InterPro" id="IPR011006">
    <property type="entry name" value="CheY-like_superfamily"/>
</dbReference>
<dbReference type="GO" id="GO:0000160">
    <property type="term" value="P:phosphorelay signal transduction system"/>
    <property type="evidence" value="ECO:0007669"/>
    <property type="project" value="UniProtKB-KW"/>
</dbReference>
<organism evidence="6 7">
    <name type="scientific">Pseudomonas fluvialis</name>
    <dbReference type="NCBI Taxonomy" id="1793966"/>
    <lineage>
        <taxon>Bacteria</taxon>
        <taxon>Pseudomonadati</taxon>
        <taxon>Pseudomonadota</taxon>
        <taxon>Gammaproteobacteria</taxon>
        <taxon>Pseudomonadales</taxon>
        <taxon>Pseudomonadaceae</taxon>
        <taxon>Pseudomonas</taxon>
    </lineage>
</organism>
<dbReference type="Gene3D" id="3.40.50.2300">
    <property type="match status" value="1"/>
</dbReference>
<dbReference type="Pfam" id="PF08668">
    <property type="entry name" value="HDOD"/>
    <property type="match status" value="1"/>
</dbReference>
<keyword evidence="6" id="KW-0238">DNA-binding</keyword>
<sequence length="390" mass="43702">MQVMIIEDDAWMADLIKQIVLKLRPQADVSCFERVDAARAAWLAAPCQLIISDWNLPGESGVSLLEEIRQQDSQVPILIITGRADRDSVLQVRRLRINAFVTKPFKVPKLLEQLATLLPEQEEQTSAPESVPPDFMTYLAELSPEQLDLPLLDDTQKLLEQHLHGEQLDLRQLISQIQHDTALSARLIAAANTPEYNSSGKPCISLYESLQLLGVSTSLNLALAPCLQRSCQLRSGVLRLYAQAHIDEAEQLYEHARELALQLKLQPWPFQSAALLQRMGELCVLHQAQNWEDLGHSLEDQQLLAALQRYSRDFADALKDNWRLPVPLLELINATHALPSGNLKRELILMRLAAVELSTTVDDPEQQRLRRLLGLPDASASTDAAPNDTP</sequence>
<dbReference type="SUPFAM" id="SSF109604">
    <property type="entry name" value="HD-domain/PDEase-like"/>
    <property type="match status" value="1"/>
</dbReference>
<dbReference type="Proteomes" id="UP000557193">
    <property type="component" value="Unassembled WGS sequence"/>
</dbReference>
<dbReference type="PROSITE" id="PS50110">
    <property type="entry name" value="RESPONSE_REGULATORY"/>
    <property type="match status" value="1"/>
</dbReference>
<dbReference type="Pfam" id="PF00072">
    <property type="entry name" value="Response_reg"/>
    <property type="match status" value="1"/>
</dbReference>
<feature type="domain" description="HDOD" evidence="5">
    <location>
        <begin position="149"/>
        <end position="338"/>
    </location>
</feature>
<name>A0A7X0BTJ0_9PSED</name>
<evidence type="ECO:0000256" key="3">
    <source>
        <dbReference type="PROSITE-ProRule" id="PRU00169"/>
    </source>
</evidence>
<dbReference type="InterPro" id="IPR050595">
    <property type="entry name" value="Bact_response_regulator"/>
</dbReference>
<protein>
    <submittedName>
        <fullName evidence="6">DNA-binding response OmpR family regulator</fullName>
    </submittedName>
</protein>
<keyword evidence="1 3" id="KW-0597">Phosphoprotein</keyword>
<feature type="domain" description="Response regulatory" evidence="4">
    <location>
        <begin position="2"/>
        <end position="118"/>
    </location>
</feature>
<evidence type="ECO:0000313" key="7">
    <source>
        <dbReference type="Proteomes" id="UP000557193"/>
    </source>
</evidence>
<evidence type="ECO:0000256" key="2">
    <source>
        <dbReference type="ARBA" id="ARBA00023012"/>
    </source>
</evidence>
<dbReference type="PANTHER" id="PTHR44591:SF14">
    <property type="entry name" value="PROTEIN PILG"/>
    <property type="match status" value="1"/>
</dbReference>
<keyword evidence="7" id="KW-1185">Reference proteome</keyword>
<evidence type="ECO:0000259" key="4">
    <source>
        <dbReference type="PROSITE" id="PS50110"/>
    </source>
</evidence>
<dbReference type="SMART" id="SM00448">
    <property type="entry name" value="REC"/>
    <property type="match status" value="1"/>
</dbReference>
<gene>
    <name evidence="6" type="ORF">HNP49_002791</name>
</gene>
<keyword evidence="2" id="KW-0902">Two-component regulatory system</keyword>
<dbReference type="RefSeq" id="WP_184684248.1">
    <property type="nucleotide sequence ID" value="NZ_JACHLL010000005.1"/>
</dbReference>
<dbReference type="PANTHER" id="PTHR44591">
    <property type="entry name" value="STRESS RESPONSE REGULATOR PROTEIN 1"/>
    <property type="match status" value="1"/>
</dbReference>
<evidence type="ECO:0000256" key="1">
    <source>
        <dbReference type="ARBA" id="ARBA00022553"/>
    </source>
</evidence>
<dbReference type="SUPFAM" id="SSF52172">
    <property type="entry name" value="CheY-like"/>
    <property type="match status" value="1"/>
</dbReference>
<comment type="caution">
    <text evidence="6">The sequence shown here is derived from an EMBL/GenBank/DDBJ whole genome shotgun (WGS) entry which is preliminary data.</text>
</comment>
<dbReference type="EMBL" id="JACHLL010000005">
    <property type="protein sequence ID" value="MBB6342609.1"/>
    <property type="molecule type" value="Genomic_DNA"/>
</dbReference>
<dbReference type="GO" id="GO:0003677">
    <property type="term" value="F:DNA binding"/>
    <property type="evidence" value="ECO:0007669"/>
    <property type="project" value="UniProtKB-KW"/>
</dbReference>
<evidence type="ECO:0000259" key="5">
    <source>
        <dbReference type="PROSITE" id="PS51833"/>
    </source>
</evidence>
<reference evidence="6 7" key="1">
    <citation type="submission" date="2020-08" db="EMBL/GenBank/DDBJ databases">
        <title>Functional genomics of gut bacteria from endangered species of beetles.</title>
        <authorList>
            <person name="Carlos-Shanley C."/>
        </authorList>
    </citation>
    <scope>NUCLEOTIDE SEQUENCE [LARGE SCALE GENOMIC DNA]</scope>
    <source>
        <strain evidence="6 7">S00202</strain>
    </source>
</reference>
<accession>A0A7X0BTJ0</accession>
<dbReference type="PROSITE" id="PS51833">
    <property type="entry name" value="HDOD"/>
    <property type="match status" value="1"/>
</dbReference>